<dbReference type="AlphaFoldDB" id="A0A1S1QSR8"/>
<keyword evidence="2" id="KW-0732">Signal</keyword>
<feature type="chain" id="PRO_5039027084" description="DUF3298 domain-containing protein" evidence="2">
    <location>
        <begin position="27"/>
        <end position="262"/>
    </location>
</feature>
<evidence type="ECO:0008006" key="5">
    <source>
        <dbReference type="Google" id="ProtNLM"/>
    </source>
</evidence>
<proteinExistence type="predicted"/>
<name>A0A1S1QSR8_9ACTN</name>
<dbReference type="RefSeq" id="WP_071085577.1">
    <property type="nucleotide sequence ID" value="NZ_MBLM01000121.1"/>
</dbReference>
<dbReference type="Gene3D" id="3.90.640.20">
    <property type="entry name" value="Heat-shock cognate protein, ATPase"/>
    <property type="match status" value="1"/>
</dbReference>
<evidence type="ECO:0000313" key="4">
    <source>
        <dbReference type="Proteomes" id="UP000179627"/>
    </source>
</evidence>
<protein>
    <recommendedName>
        <fullName evidence="5">DUF3298 domain-containing protein</fullName>
    </recommendedName>
</protein>
<sequence length="262" mass="27235">MLSRQRSTTATSATVAIAGLVLTCAAVLTGCGPEAGVGLTAATTEPSAAPVEPSAPAPDPSGGPQAAEYQITIRHEEGRVDPEASFRADVPVLSGPDATVVGRVNAAIADYVRDEKAQTAYESLTLTAGNPHVGAHVLALSFGGDRYPPGAAHPAELASGLVFDLRSGARVTIEDVFTSTPAGLRRLESIVRTELDRRFPDGPTGGVTDPDPVNYRQFVVNPQGLVVIVAELPYVLGPQSVLAPWDQLDGLVRPELADVLRS</sequence>
<dbReference type="InterPro" id="IPR037126">
    <property type="entry name" value="PdaC/RsiV-like_sf"/>
</dbReference>
<dbReference type="EMBL" id="MBLM01000121">
    <property type="protein sequence ID" value="OHV35434.1"/>
    <property type="molecule type" value="Genomic_DNA"/>
</dbReference>
<accession>A0A1S1QSR8</accession>
<keyword evidence="4" id="KW-1185">Reference proteome</keyword>
<feature type="signal peptide" evidence="2">
    <location>
        <begin position="1"/>
        <end position="26"/>
    </location>
</feature>
<evidence type="ECO:0000313" key="3">
    <source>
        <dbReference type="EMBL" id="OHV35434.1"/>
    </source>
</evidence>
<dbReference type="OrthoDB" id="3212217at2"/>
<comment type="caution">
    <text evidence="3">The sequence shown here is derived from an EMBL/GenBank/DDBJ whole genome shotgun (WGS) entry which is preliminary data.</text>
</comment>
<organism evidence="3 4">
    <name type="scientific">Parafrankia colletiae</name>
    <dbReference type="NCBI Taxonomy" id="573497"/>
    <lineage>
        <taxon>Bacteria</taxon>
        <taxon>Bacillati</taxon>
        <taxon>Actinomycetota</taxon>
        <taxon>Actinomycetes</taxon>
        <taxon>Frankiales</taxon>
        <taxon>Frankiaceae</taxon>
        <taxon>Parafrankia</taxon>
    </lineage>
</organism>
<dbReference type="Proteomes" id="UP000179627">
    <property type="component" value="Unassembled WGS sequence"/>
</dbReference>
<gene>
    <name evidence="3" type="ORF">CC117_19545</name>
</gene>
<reference evidence="4" key="1">
    <citation type="submission" date="2016-07" db="EMBL/GenBank/DDBJ databases">
        <title>Sequence Frankia sp. strain CcI1.17.</title>
        <authorList>
            <person name="Ghodhbane-Gtari F."/>
            <person name="Swanson E."/>
            <person name="Gueddou A."/>
            <person name="Morris K."/>
            <person name="Hezbri K."/>
            <person name="Ktari A."/>
            <person name="Nouioui I."/>
            <person name="Abebe-Akele F."/>
            <person name="Simpson S."/>
            <person name="Thomas K."/>
            <person name="Gtari M."/>
            <person name="Tisa L.S."/>
            <person name="Hurst S."/>
        </authorList>
    </citation>
    <scope>NUCLEOTIDE SEQUENCE [LARGE SCALE GENOMIC DNA]</scope>
    <source>
        <strain evidence="4">Cc1.17</strain>
    </source>
</reference>
<evidence type="ECO:0000256" key="1">
    <source>
        <dbReference type="SAM" id="MobiDB-lite"/>
    </source>
</evidence>
<dbReference type="PROSITE" id="PS51257">
    <property type="entry name" value="PROKAR_LIPOPROTEIN"/>
    <property type="match status" value="1"/>
</dbReference>
<feature type="region of interest" description="Disordered" evidence="1">
    <location>
        <begin position="43"/>
        <end position="65"/>
    </location>
</feature>
<evidence type="ECO:0000256" key="2">
    <source>
        <dbReference type="SAM" id="SignalP"/>
    </source>
</evidence>